<dbReference type="InterPro" id="IPR013221">
    <property type="entry name" value="Mur_ligase_cen"/>
</dbReference>
<dbReference type="PANTHER" id="PTHR43692:SF1">
    <property type="entry name" value="UDP-N-ACETYLMURAMOYLALANINE--D-GLUTAMATE LIGASE"/>
    <property type="match status" value="1"/>
</dbReference>
<keyword evidence="3" id="KW-0963">Cytoplasm</keyword>
<dbReference type="EMBL" id="FPHL01000034">
    <property type="protein sequence ID" value="SFV63799.1"/>
    <property type="molecule type" value="Genomic_DNA"/>
</dbReference>
<accession>A0A1W1CDD4</accession>
<dbReference type="UniPathway" id="UPA00219"/>
<dbReference type="SUPFAM" id="SSF53244">
    <property type="entry name" value="MurD-like peptide ligases, peptide-binding domain"/>
    <property type="match status" value="1"/>
</dbReference>
<organism evidence="10">
    <name type="scientific">hydrothermal vent metagenome</name>
    <dbReference type="NCBI Taxonomy" id="652676"/>
    <lineage>
        <taxon>unclassified sequences</taxon>
        <taxon>metagenomes</taxon>
        <taxon>ecological metagenomes</taxon>
    </lineage>
</organism>
<keyword evidence="4 10" id="KW-0436">Ligase</keyword>
<protein>
    <submittedName>
        <fullName evidence="10">UDP-N-acetylmuramoylalanine--D-glutamate ligase</fullName>
        <ecNumber evidence="10">6.3.2.9</ecNumber>
    </submittedName>
</protein>
<feature type="domain" description="Mur ligase central" evidence="9">
    <location>
        <begin position="134"/>
        <end position="234"/>
    </location>
</feature>
<dbReference type="InterPro" id="IPR018109">
    <property type="entry name" value="Folylpolyglutamate_synth_CS"/>
</dbReference>
<comment type="pathway">
    <text evidence="2">Cell wall biogenesis; peptidoglycan biosynthesis.</text>
</comment>
<dbReference type="Pfam" id="PF08245">
    <property type="entry name" value="Mur_ligase_M"/>
    <property type="match status" value="1"/>
</dbReference>
<comment type="subcellular location">
    <subcellularLocation>
        <location evidence="1">Cytoplasm</location>
    </subcellularLocation>
</comment>
<keyword evidence="8" id="KW-0131">Cell cycle</keyword>
<evidence type="ECO:0000256" key="2">
    <source>
        <dbReference type="ARBA" id="ARBA00004752"/>
    </source>
</evidence>
<evidence type="ECO:0000256" key="6">
    <source>
        <dbReference type="ARBA" id="ARBA00022741"/>
    </source>
</evidence>
<dbReference type="InterPro" id="IPR036565">
    <property type="entry name" value="Mur-like_cat_sf"/>
</dbReference>
<dbReference type="EC" id="6.3.2.9" evidence="10"/>
<evidence type="ECO:0000256" key="4">
    <source>
        <dbReference type="ARBA" id="ARBA00022598"/>
    </source>
</evidence>
<dbReference type="GO" id="GO:0004326">
    <property type="term" value="F:tetrahydrofolylpolyglutamate synthase activity"/>
    <property type="evidence" value="ECO:0007669"/>
    <property type="project" value="InterPro"/>
</dbReference>
<evidence type="ECO:0000256" key="3">
    <source>
        <dbReference type="ARBA" id="ARBA00022490"/>
    </source>
</evidence>
<dbReference type="GO" id="GO:0051301">
    <property type="term" value="P:cell division"/>
    <property type="evidence" value="ECO:0007669"/>
    <property type="project" value="UniProtKB-KW"/>
</dbReference>
<dbReference type="SUPFAM" id="SSF53623">
    <property type="entry name" value="MurD-like peptide ligases, catalytic domain"/>
    <property type="match status" value="1"/>
</dbReference>
<dbReference type="NCBIfam" id="TIGR01087">
    <property type="entry name" value="murD"/>
    <property type="match status" value="1"/>
</dbReference>
<dbReference type="PANTHER" id="PTHR43692">
    <property type="entry name" value="UDP-N-ACETYLMURAMOYLALANINE--D-GLUTAMATE LIGASE"/>
    <property type="match status" value="1"/>
</dbReference>
<evidence type="ECO:0000256" key="1">
    <source>
        <dbReference type="ARBA" id="ARBA00004496"/>
    </source>
</evidence>
<dbReference type="GO" id="GO:0009252">
    <property type="term" value="P:peptidoglycan biosynthetic process"/>
    <property type="evidence" value="ECO:0007669"/>
    <property type="project" value="UniProtKB-UniPathway"/>
</dbReference>
<dbReference type="GO" id="GO:0005737">
    <property type="term" value="C:cytoplasm"/>
    <property type="evidence" value="ECO:0007669"/>
    <property type="project" value="UniProtKB-SubCell"/>
</dbReference>
<keyword evidence="7" id="KW-0067">ATP-binding</keyword>
<reference evidence="10" key="1">
    <citation type="submission" date="2016-10" db="EMBL/GenBank/DDBJ databases">
        <authorList>
            <person name="de Groot N.N."/>
        </authorList>
    </citation>
    <scope>NUCLEOTIDE SEQUENCE</scope>
</reference>
<evidence type="ECO:0000313" key="10">
    <source>
        <dbReference type="EMBL" id="SFV63799.1"/>
    </source>
</evidence>
<proteinExistence type="inferred from homology"/>
<evidence type="ECO:0000256" key="5">
    <source>
        <dbReference type="ARBA" id="ARBA00022618"/>
    </source>
</evidence>
<dbReference type="GO" id="GO:0008360">
    <property type="term" value="P:regulation of cell shape"/>
    <property type="evidence" value="ECO:0007669"/>
    <property type="project" value="InterPro"/>
</dbReference>
<dbReference type="PROSITE" id="PS01011">
    <property type="entry name" value="FOLYLPOLYGLU_SYNT_1"/>
    <property type="match status" value="1"/>
</dbReference>
<gene>
    <name evidence="10" type="ORF">MNB_SV-10-1060</name>
</gene>
<dbReference type="GO" id="GO:0005524">
    <property type="term" value="F:ATP binding"/>
    <property type="evidence" value="ECO:0007669"/>
    <property type="project" value="UniProtKB-KW"/>
</dbReference>
<sequence>MGTKQLKPVLFGYGLTTRAIARQLGEGCTFFDDKCNEPYTDDKGNRIYPSSMFDPGKSQLEVTTPSLKPDHPLLQKAKHVLSEYDYFLGNKPLLAGYCPPTVPIIQNTDGGAVRTQHPAIEASREKQTPFTIWISGTNGKTTTTQMLTHLLEKRGAVSGGNIGTPLAELDPDAPVWVLETSSFTLHHTQTASPNIYLLLPITPDHLDWHGTPEAYEADKLKPLLTMKEGELALVPKGLNLPRTPAYVVEYDSNDFLCSYFDLDAAQLNYKGAFLQDALLSLSITRVLFDETDYTLLNTFKRDAHRQEEIYDSRNRLWVNDSKATNLDAAIQAVKGYSDQYIHLILGGDDKGVDLTPLFELLQPLKLTLYSIGANSEKLKALSEQFNIDLQEAVTLDNAVRLIDKVHTQKSVALLSPAAASFDQFKSYRHRGETFVSLVNAL</sequence>
<keyword evidence="6" id="KW-0547">Nucleotide-binding</keyword>
<dbReference type="InterPro" id="IPR036615">
    <property type="entry name" value="Mur_ligase_C_dom_sf"/>
</dbReference>
<dbReference type="InterPro" id="IPR005762">
    <property type="entry name" value="MurD"/>
</dbReference>
<dbReference type="GO" id="GO:0008764">
    <property type="term" value="F:UDP-N-acetylmuramoylalanine-D-glutamate ligase activity"/>
    <property type="evidence" value="ECO:0007669"/>
    <property type="project" value="UniProtKB-EC"/>
</dbReference>
<evidence type="ECO:0000256" key="7">
    <source>
        <dbReference type="ARBA" id="ARBA00022840"/>
    </source>
</evidence>
<dbReference type="AlphaFoldDB" id="A0A1W1CDD4"/>
<dbReference type="HAMAP" id="MF_00639">
    <property type="entry name" value="MurD"/>
    <property type="match status" value="1"/>
</dbReference>
<dbReference type="Gene3D" id="3.40.1190.10">
    <property type="entry name" value="Mur-like, catalytic domain"/>
    <property type="match status" value="1"/>
</dbReference>
<name>A0A1W1CDD4_9ZZZZ</name>
<keyword evidence="5" id="KW-0132">Cell division</keyword>
<evidence type="ECO:0000259" key="9">
    <source>
        <dbReference type="Pfam" id="PF08245"/>
    </source>
</evidence>
<dbReference type="Gene3D" id="3.90.190.20">
    <property type="entry name" value="Mur ligase, C-terminal domain"/>
    <property type="match status" value="1"/>
</dbReference>
<evidence type="ECO:0000256" key="8">
    <source>
        <dbReference type="ARBA" id="ARBA00023306"/>
    </source>
</evidence>